<keyword evidence="2" id="KW-1185">Reference proteome</keyword>
<name>A0A853ITC4_9BURK</name>
<dbReference type="PROSITE" id="PS51257">
    <property type="entry name" value="PROKAR_LIPOPROTEIN"/>
    <property type="match status" value="1"/>
</dbReference>
<gene>
    <name evidence="1" type="ORF">H0I39_02730</name>
</gene>
<protein>
    <submittedName>
        <fullName evidence="1">Uncharacterized protein</fullName>
    </submittedName>
</protein>
<evidence type="ECO:0000313" key="1">
    <source>
        <dbReference type="EMBL" id="NZA00964.1"/>
    </source>
</evidence>
<dbReference type="AlphaFoldDB" id="A0A853ITC4"/>
<sequence length="122" mass="13508">MRALQAQAPAAPHCACSVGACAGWRSLPPERWPAARMQAVGTLRDADVYEPSFEELHPQGTRYESADAPVAPHFYPYNRCTLFRCADCQRLLLRYTEAGGYYVDERVRELAPGLPVLGDQPA</sequence>
<organism evidence="1 2">
    <name type="scientific">Ottowia beijingensis</name>
    <dbReference type="NCBI Taxonomy" id="1207057"/>
    <lineage>
        <taxon>Bacteria</taxon>
        <taxon>Pseudomonadati</taxon>
        <taxon>Pseudomonadota</taxon>
        <taxon>Betaproteobacteria</taxon>
        <taxon>Burkholderiales</taxon>
        <taxon>Comamonadaceae</taxon>
        <taxon>Ottowia</taxon>
    </lineage>
</organism>
<reference evidence="1 2" key="1">
    <citation type="submission" date="2020-07" db="EMBL/GenBank/DDBJ databases">
        <authorList>
            <person name="Maaloum M."/>
        </authorList>
    </citation>
    <scope>NUCLEOTIDE SEQUENCE [LARGE SCALE GENOMIC DNA]</scope>
    <source>
        <strain evidence="1 2">GCS-AN-3</strain>
    </source>
</reference>
<proteinExistence type="predicted"/>
<evidence type="ECO:0000313" key="2">
    <source>
        <dbReference type="Proteomes" id="UP000589716"/>
    </source>
</evidence>
<comment type="caution">
    <text evidence="1">The sequence shown here is derived from an EMBL/GenBank/DDBJ whole genome shotgun (WGS) entry which is preliminary data.</text>
</comment>
<accession>A0A853ITC4</accession>
<dbReference type="Proteomes" id="UP000589716">
    <property type="component" value="Unassembled WGS sequence"/>
</dbReference>
<dbReference type="EMBL" id="JACCKX010000001">
    <property type="protein sequence ID" value="NZA00964.1"/>
    <property type="molecule type" value="Genomic_DNA"/>
</dbReference>